<dbReference type="PROSITE" id="PS50056">
    <property type="entry name" value="TYR_PHOSPHATASE_2"/>
    <property type="match status" value="1"/>
</dbReference>
<dbReference type="PANTHER" id="PTHR31126">
    <property type="entry name" value="TYROSINE-PROTEIN PHOSPHATASE"/>
    <property type="match status" value="1"/>
</dbReference>
<dbReference type="SUPFAM" id="SSF52799">
    <property type="entry name" value="(Phosphotyrosine protein) phosphatases II"/>
    <property type="match status" value="1"/>
</dbReference>
<comment type="caution">
    <text evidence="3">The sequence shown here is derived from an EMBL/GenBank/DDBJ whole genome shotgun (WGS) entry which is preliminary data.</text>
</comment>
<dbReference type="Gene3D" id="3.90.190.10">
    <property type="entry name" value="Protein tyrosine phosphatase superfamily"/>
    <property type="match status" value="1"/>
</dbReference>
<accession>A0A163Z212</accession>
<evidence type="ECO:0000313" key="4">
    <source>
        <dbReference type="Proteomes" id="UP000076574"/>
    </source>
</evidence>
<evidence type="ECO:0000259" key="2">
    <source>
        <dbReference type="PROSITE" id="PS50056"/>
    </source>
</evidence>
<gene>
    <name evidence="3" type="ORF">A4A58_28205</name>
</gene>
<name>A0A163Z212_9BRAD</name>
<dbReference type="Proteomes" id="UP000076574">
    <property type="component" value="Unassembled WGS sequence"/>
</dbReference>
<dbReference type="PROSITE" id="PS00383">
    <property type="entry name" value="TYR_PHOSPHATASE_1"/>
    <property type="match status" value="1"/>
</dbReference>
<dbReference type="InterPro" id="IPR000387">
    <property type="entry name" value="Tyr_Pase_dom"/>
</dbReference>
<reference evidence="3 4" key="1">
    <citation type="submission" date="2016-03" db="EMBL/GenBank/DDBJ databases">
        <title>Microsymbionts genomes from the relict species Vavilovia formosa (Stev.) Fed.</title>
        <authorList>
            <person name="Kopat V."/>
            <person name="Chirak E."/>
            <person name="Kimeklis A."/>
            <person name="Andronov E."/>
        </authorList>
    </citation>
    <scope>NUCLEOTIDE SEQUENCE [LARGE SCALE GENOMIC DNA]</scope>
    <source>
        <strain evidence="3 4">Vaf07</strain>
    </source>
</reference>
<dbReference type="CDD" id="cd14529">
    <property type="entry name" value="TpbA-like"/>
    <property type="match status" value="1"/>
</dbReference>
<dbReference type="Pfam" id="PF22741">
    <property type="entry name" value="PTP-NADK"/>
    <property type="match status" value="1"/>
</dbReference>
<comment type="similarity">
    <text evidence="1">Belongs to the protein-tyrosine phosphatase family.</text>
</comment>
<protein>
    <recommendedName>
        <fullName evidence="2">Tyrosine specific protein phosphatases domain-containing protein</fullName>
    </recommendedName>
</protein>
<dbReference type="PANTHER" id="PTHR31126:SF72">
    <property type="entry name" value="DUAL SPECIFICITY PROTEIN PHOSPHATASE TPBA"/>
    <property type="match status" value="1"/>
</dbReference>
<evidence type="ECO:0000313" key="3">
    <source>
        <dbReference type="EMBL" id="KZD22829.1"/>
    </source>
</evidence>
<evidence type="ECO:0000256" key="1">
    <source>
        <dbReference type="ARBA" id="ARBA00009580"/>
    </source>
</evidence>
<dbReference type="InterPro" id="IPR029021">
    <property type="entry name" value="Prot-tyrosine_phosphatase-like"/>
</dbReference>
<dbReference type="EMBL" id="LVYV01000014">
    <property type="protein sequence ID" value="KZD22829.1"/>
    <property type="molecule type" value="Genomic_DNA"/>
</dbReference>
<keyword evidence="4" id="KW-1185">Reference proteome</keyword>
<feature type="domain" description="Tyrosine specific protein phosphatases" evidence="2">
    <location>
        <begin position="87"/>
        <end position="125"/>
    </location>
</feature>
<dbReference type="InterPro" id="IPR016130">
    <property type="entry name" value="Tyr_Pase_AS"/>
</dbReference>
<dbReference type="GO" id="GO:0016791">
    <property type="term" value="F:phosphatase activity"/>
    <property type="evidence" value="ECO:0007669"/>
    <property type="project" value="TreeGrafter"/>
</dbReference>
<proteinExistence type="inferred from homology"/>
<dbReference type="OrthoDB" id="9814896at2"/>
<dbReference type="AlphaFoldDB" id="A0A163Z212"/>
<dbReference type="InterPro" id="IPR055214">
    <property type="entry name" value="PTP-NADK"/>
</dbReference>
<dbReference type="STRING" id="943830.A4A58_28205"/>
<sequence length="174" mass="19026">MVSALAGGWAGYLRLSGNFHPIEEGVIYRSGQLSGLQFADRIEDNGIRSIINLRGDNTGQPWYDAEMKASRAAGVRHVDFPLSAGRELTDDQVRQLTAMLQDLPRPILVHCEAGADRSGVVSALYKLLVAKRPAEEAAGQLSFRYGHFPWLASRTAAMDRTFARVMLQLTAAAP</sequence>
<organism evidence="3 4">
    <name type="scientific">Tardiphaga robiniae</name>
    <dbReference type="NCBI Taxonomy" id="943830"/>
    <lineage>
        <taxon>Bacteria</taxon>
        <taxon>Pseudomonadati</taxon>
        <taxon>Pseudomonadota</taxon>
        <taxon>Alphaproteobacteria</taxon>
        <taxon>Hyphomicrobiales</taxon>
        <taxon>Nitrobacteraceae</taxon>
        <taxon>Tardiphaga</taxon>
    </lineage>
</organism>